<sequence length="210" mass="22439">VKVAQLVAQARNTYCYNPQKQHCRCGGIGRHRGLKIPRPLKAVLVQIQPPVPFQLMTAEQKLTELGLQLPPTPKPGGVYQPVLIHGNMAYVSGHGPLLKEGSYITGRVGDDLDTDGAKEAARQTGLAILASLKANLGSLDRVNRLVKSFGMVNAGPDFGEHPQVINGYSELMCEVFGPENGIGARSAVGMGSLPGNMTVEIEAVFEILTD</sequence>
<dbReference type="Gene3D" id="3.30.1330.40">
    <property type="entry name" value="RutC-like"/>
    <property type="match status" value="1"/>
</dbReference>
<dbReference type="AlphaFoldDB" id="A0A382R651"/>
<dbReference type="PANTHER" id="PTHR43760">
    <property type="entry name" value="ENDORIBONUCLEASE-RELATED"/>
    <property type="match status" value="1"/>
</dbReference>
<evidence type="ECO:0000313" key="2">
    <source>
        <dbReference type="EMBL" id="SVC93213.1"/>
    </source>
</evidence>
<proteinExistence type="predicted"/>
<organism evidence="2">
    <name type="scientific">marine metagenome</name>
    <dbReference type="NCBI Taxonomy" id="408172"/>
    <lineage>
        <taxon>unclassified sequences</taxon>
        <taxon>metagenomes</taxon>
        <taxon>ecological metagenomes</taxon>
    </lineage>
</organism>
<gene>
    <name evidence="2" type="ORF">METZ01_LOCUS346067</name>
</gene>
<name>A0A382R651_9ZZZZ</name>
<dbReference type="EMBL" id="UINC01119412">
    <property type="protein sequence ID" value="SVC93213.1"/>
    <property type="molecule type" value="Genomic_DNA"/>
</dbReference>
<accession>A0A382R651</accession>
<dbReference type="CDD" id="cd02199">
    <property type="entry name" value="YjgF_YER057c_UK114_like_1"/>
    <property type="match status" value="1"/>
</dbReference>
<dbReference type="SUPFAM" id="SSF55298">
    <property type="entry name" value="YjgF-like"/>
    <property type="match status" value="1"/>
</dbReference>
<feature type="non-terminal residue" evidence="2">
    <location>
        <position position="1"/>
    </location>
</feature>
<dbReference type="PANTHER" id="PTHR43760:SF1">
    <property type="entry name" value="ENDORIBONUCLEASE L-PSP_CHORISMATE MUTASE-LIKE DOMAIN-CONTAINING PROTEIN"/>
    <property type="match status" value="1"/>
</dbReference>
<protein>
    <recommendedName>
        <fullName evidence="1">Endoribonuclease L-PSP/chorismate mutase-like domain-containing protein</fullName>
    </recommendedName>
</protein>
<evidence type="ECO:0000259" key="1">
    <source>
        <dbReference type="Pfam" id="PF14588"/>
    </source>
</evidence>
<dbReference type="InterPro" id="IPR035959">
    <property type="entry name" value="RutC-like_sf"/>
</dbReference>
<reference evidence="2" key="1">
    <citation type="submission" date="2018-05" db="EMBL/GenBank/DDBJ databases">
        <authorList>
            <person name="Lanie J.A."/>
            <person name="Ng W.-L."/>
            <person name="Kazmierczak K.M."/>
            <person name="Andrzejewski T.M."/>
            <person name="Davidsen T.M."/>
            <person name="Wayne K.J."/>
            <person name="Tettelin H."/>
            <person name="Glass J.I."/>
            <person name="Rusch D."/>
            <person name="Podicherti R."/>
            <person name="Tsui H.-C.T."/>
            <person name="Winkler M.E."/>
        </authorList>
    </citation>
    <scope>NUCLEOTIDE SEQUENCE</scope>
</reference>
<feature type="domain" description="Endoribonuclease L-PSP/chorismate mutase-like" evidence="1">
    <location>
        <begin position="60"/>
        <end position="185"/>
    </location>
</feature>
<dbReference type="Pfam" id="PF14588">
    <property type="entry name" value="YjgF_endoribonc"/>
    <property type="match status" value="1"/>
</dbReference>
<dbReference type="InterPro" id="IPR013813">
    <property type="entry name" value="Endoribo_LPSP/chorism_mut-like"/>
</dbReference>